<keyword evidence="2" id="KW-1185">Reference proteome</keyword>
<accession>A0A0D8XDJ4</accession>
<gene>
    <name evidence="1" type="ORF">DICVIV_12308</name>
</gene>
<dbReference type="STRING" id="29172.A0A0D8XDJ4"/>
<protein>
    <submittedName>
        <fullName evidence="1">Uncharacterized protein</fullName>
    </submittedName>
</protein>
<name>A0A0D8XDJ4_DICVI</name>
<dbReference type="Proteomes" id="UP000053766">
    <property type="component" value="Unassembled WGS sequence"/>
</dbReference>
<dbReference type="OrthoDB" id="10426232at2759"/>
<dbReference type="AlphaFoldDB" id="A0A0D8XDJ4"/>
<proteinExistence type="predicted"/>
<reference evidence="1 2" key="1">
    <citation type="submission" date="2013-11" db="EMBL/GenBank/DDBJ databases">
        <title>Draft genome of the bovine lungworm Dictyocaulus viviparus.</title>
        <authorList>
            <person name="Mitreva M."/>
        </authorList>
    </citation>
    <scope>NUCLEOTIDE SEQUENCE [LARGE SCALE GENOMIC DNA]</scope>
    <source>
        <strain evidence="1 2">HannoverDv2000</strain>
    </source>
</reference>
<dbReference type="EMBL" id="KN716773">
    <property type="protein sequence ID" value="KJH41714.1"/>
    <property type="molecule type" value="Genomic_DNA"/>
</dbReference>
<evidence type="ECO:0000313" key="2">
    <source>
        <dbReference type="Proteomes" id="UP000053766"/>
    </source>
</evidence>
<sequence length="113" mass="12462">MPEDPDISKRRIEQQQLRKQLHEVFGPFEQFCEYVAGATNAGSSGIMRHGVVQISMTDSDDFGGAINAICFACFCLKHHSHYPAVYATTFTNVIKTRQKIAGLAKNAGVSSRI</sequence>
<reference evidence="2" key="2">
    <citation type="journal article" date="2016" name="Sci. Rep.">
        <title>Dictyocaulus viviparus genome, variome and transcriptome elucidate lungworm biology and support future intervention.</title>
        <authorList>
            <person name="McNulty S.N."/>
            <person name="Strube C."/>
            <person name="Rosa B.A."/>
            <person name="Martin J.C."/>
            <person name="Tyagi R."/>
            <person name="Choi Y.J."/>
            <person name="Wang Q."/>
            <person name="Hallsworth Pepin K."/>
            <person name="Zhang X."/>
            <person name="Ozersky P."/>
            <person name="Wilson R.K."/>
            <person name="Sternberg P.W."/>
            <person name="Gasser R.B."/>
            <person name="Mitreva M."/>
        </authorList>
    </citation>
    <scope>NUCLEOTIDE SEQUENCE [LARGE SCALE GENOMIC DNA]</scope>
    <source>
        <strain evidence="2">HannoverDv2000</strain>
    </source>
</reference>
<organism evidence="1 2">
    <name type="scientific">Dictyocaulus viviparus</name>
    <name type="common">Bovine lungworm</name>
    <dbReference type="NCBI Taxonomy" id="29172"/>
    <lineage>
        <taxon>Eukaryota</taxon>
        <taxon>Metazoa</taxon>
        <taxon>Ecdysozoa</taxon>
        <taxon>Nematoda</taxon>
        <taxon>Chromadorea</taxon>
        <taxon>Rhabditida</taxon>
        <taxon>Rhabditina</taxon>
        <taxon>Rhabditomorpha</taxon>
        <taxon>Strongyloidea</taxon>
        <taxon>Metastrongylidae</taxon>
        <taxon>Dictyocaulus</taxon>
    </lineage>
</organism>
<evidence type="ECO:0000313" key="1">
    <source>
        <dbReference type="EMBL" id="KJH41714.1"/>
    </source>
</evidence>